<comment type="caution">
    <text evidence="2">The sequence shown here is derived from an EMBL/GenBank/DDBJ whole genome shotgun (WGS) entry which is preliminary data.</text>
</comment>
<dbReference type="OrthoDB" id="9789516at2"/>
<dbReference type="PANTHER" id="PTHR31876">
    <property type="entry name" value="COV-LIKE PROTEIN 1"/>
    <property type="match status" value="1"/>
</dbReference>
<gene>
    <name evidence="2" type="ORF">F8C82_10755</name>
</gene>
<dbReference type="Proteomes" id="UP000484164">
    <property type="component" value="Unassembled WGS sequence"/>
</dbReference>
<dbReference type="PANTHER" id="PTHR31876:SF26">
    <property type="entry name" value="PROTEIN LIKE COV 2"/>
    <property type="match status" value="1"/>
</dbReference>
<evidence type="ECO:0000313" key="2">
    <source>
        <dbReference type="EMBL" id="KAB2816159.1"/>
    </source>
</evidence>
<sequence>MKKIFKYFLQGLLYTAPVAITFYFFYEIFYYLDHLIPTEELESEDSVFGPLATFFQAVKGIPGIGILIIFMGITLAGFLGNYLLRFPLFNWFESRFERVPLFNLVYSSIKDVIKNFTGQKQGFKKPVVIKLYENSEIRRLGFVTDESLDLMKDDENALITVYVPHSFAISGQLFLVPPRYVTPISENSADVMKYILAGGITDVGNEKGEE</sequence>
<dbReference type="InterPro" id="IPR007462">
    <property type="entry name" value="COV1-like"/>
</dbReference>
<keyword evidence="3" id="KW-1185">Reference proteome</keyword>
<dbReference type="RefSeq" id="WP_151693587.1">
    <property type="nucleotide sequence ID" value="NZ_BMGX01000001.1"/>
</dbReference>
<keyword evidence="1" id="KW-1133">Transmembrane helix</keyword>
<protein>
    <submittedName>
        <fullName evidence="2">DUF502 domain-containing protein</fullName>
    </submittedName>
</protein>
<accession>A0A6L3ZGT2</accession>
<feature type="transmembrane region" description="Helical" evidence="1">
    <location>
        <begin position="61"/>
        <end position="84"/>
    </location>
</feature>
<reference evidence="2 3" key="1">
    <citation type="submission" date="2019-10" db="EMBL/GenBank/DDBJ databases">
        <title>Genome sequence of Phaeocystidibacter marisrubri JCM30614 (type strain).</title>
        <authorList>
            <person name="Bowman J.P."/>
        </authorList>
    </citation>
    <scope>NUCLEOTIDE SEQUENCE [LARGE SCALE GENOMIC DNA]</scope>
    <source>
        <strain evidence="2 3">JCM 30614</strain>
    </source>
</reference>
<organism evidence="2 3">
    <name type="scientific">Phaeocystidibacter marisrubri</name>
    <dbReference type="NCBI Taxonomy" id="1577780"/>
    <lineage>
        <taxon>Bacteria</taxon>
        <taxon>Pseudomonadati</taxon>
        <taxon>Bacteroidota</taxon>
        <taxon>Flavobacteriia</taxon>
        <taxon>Flavobacteriales</taxon>
        <taxon>Phaeocystidibacteraceae</taxon>
        <taxon>Phaeocystidibacter</taxon>
    </lineage>
</organism>
<evidence type="ECO:0000313" key="3">
    <source>
        <dbReference type="Proteomes" id="UP000484164"/>
    </source>
</evidence>
<dbReference type="AlphaFoldDB" id="A0A6L3ZGT2"/>
<evidence type="ECO:0000256" key="1">
    <source>
        <dbReference type="SAM" id="Phobius"/>
    </source>
</evidence>
<keyword evidence="1" id="KW-0472">Membrane</keyword>
<keyword evidence="1" id="KW-0812">Transmembrane</keyword>
<feature type="transmembrane region" description="Helical" evidence="1">
    <location>
        <begin position="12"/>
        <end position="32"/>
    </location>
</feature>
<proteinExistence type="predicted"/>
<dbReference type="EMBL" id="WBVQ01000002">
    <property type="protein sequence ID" value="KAB2816159.1"/>
    <property type="molecule type" value="Genomic_DNA"/>
</dbReference>
<dbReference type="Pfam" id="PF04367">
    <property type="entry name" value="DUF502"/>
    <property type="match status" value="1"/>
</dbReference>
<name>A0A6L3ZGT2_9FLAO</name>